<reference evidence="1 2" key="1">
    <citation type="submission" date="2018-12" db="EMBL/GenBank/DDBJ databases">
        <title>Draft Genome Sequence of Chryseobacterium arthrosphaerae strain ED882-96 Isolated from the Blood of a Patient with Liver Cirrhosis in Taiwan.</title>
        <authorList>
            <person name="Lin J.-N."/>
            <person name="Lai C.-H."/>
            <person name="Yang C.-H."/>
            <person name="Huang Y.-H."/>
        </authorList>
    </citation>
    <scope>NUCLEOTIDE SEQUENCE [LARGE SCALE GENOMIC DNA]</scope>
    <source>
        <strain evidence="1 2">ED882-96</strain>
    </source>
</reference>
<dbReference type="Pfam" id="PF19268">
    <property type="entry name" value="CIS_TMP"/>
    <property type="match status" value="1"/>
</dbReference>
<dbReference type="Proteomes" id="UP000276953">
    <property type="component" value="Unassembled WGS sequence"/>
</dbReference>
<evidence type="ECO:0000313" key="2">
    <source>
        <dbReference type="Proteomes" id="UP000276953"/>
    </source>
</evidence>
<sequence>MRKSSAALLQNEFFQRSGKLVITDYDYTLTVERKTQDILLDKLAWGIGLVKLPWQEKFIFINW</sequence>
<evidence type="ECO:0000313" key="1">
    <source>
        <dbReference type="EMBL" id="RTZ46166.1"/>
    </source>
</evidence>
<proteinExistence type="predicted"/>
<comment type="caution">
    <text evidence="1">The sequence shown here is derived from an EMBL/GenBank/DDBJ whole genome shotgun (WGS) entry which is preliminary data.</text>
</comment>
<dbReference type="AlphaFoldDB" id="A0A432DSR0"/>
<organism evidence="1 2">
    <name type="scientific">Chryseobacterium arthrosphaerae</name>
    <dbReference type="NCBI Taxonomy" id="651561"/>
    <lineage>
        <taxon>Bacteria</taxon>
        <taxon>Pseudomonadati</taxon>
        <taxon>Bacteroidota</taxon>
        <taxon>Flavobacteriia</taxon>
        <taxon>Flavobacteriales</taxon>
        <taxon>Weeksellaceae</taxon>
        <taxon>Chryseobacterium group</taxon>
        <taxon>Chryseobacterium</taxon>
    </lineage>
</organism>
<dbReference type="EMBL" id="RYFC01000003">
    <property type="protein sequence ID" value="RTZ46166.1"/>
    <property type="molecule type" value="Genomic_DNA"/>
</dbReference>
<protein>
    <submittedName>
        <fullName evidence="1">Uncharacterized protein</fullName>
    </submittedName>
</protein>
<gene>
    <name evidence="1" type="ORF">EJ377_17150</name>
</gene>
<name>A0A432DSR0_9FLAO</name>
<dbReference type="InterPro" id="IPR045538">
    <property type="entry name" value="CIS_TMP"/>
</dbReference>
<accession>A0A432DSR0</accession>